<gene>
    <name evidence="2" type="ORF">IV203_031153</name>
</gene>
<feature type="compositionally biased region" description="Low complexity" evidence="1">
    <location>
        <begin position="1"/>
        <end position="19"/>
    </location>
</feature>
<feature type="region of interest" description="Disordered" evidence="1">
    <location>
        <begin position="491"/>
        <end position="531"/>
    </location>
</feature>
<protein>
    <submittedName>
        <fullName evidence="2">Uncharacterized protein</fullName>
    </submittedName>
</protein>
<reference evidence="2" key="1">
    <citation type="journal article" date="2021" name="Sci. Rep.">
        <title>Diploid genomic architecture of Nitzschia inconspicua, an elite biomass production diatom.</title>
        <authorList>
            <person name="Oliver A."/>
            <person name="Podell S."/>
            <person name="Pinowska A."/>
            <person name="Traller J.C."/>
            <person name="Smith S.R."/>
            <person name="McClure R."/>
            <person name="Beliaev A."/>
            <person name="Bohutskyi P."/>
            <person name="Hill E.A."/>
            <person name="Rabines A."/>
            <person name="Zheng H."/>
            <person name="Allen L.Z."/>
            <person name="Kuo A."/>
            <person name="Grigoriev I.V."/>
            <person name="Allen A.E."/>
            <person name="Hazlebeck D."/>
            <person name="Allen E.E."/>
        </authorList>
    </citation>
    <scope>NUCLEOTIDE SEQUENCE</scope>
    <source>
        <strain evidence="2">Hildebrandi</strain>
    </source>
</reference>
<evidence type="ECO:0000256" key="1">
    <source>
        <dbReference type="SAM" id="MobiDB-lite"/>
    </source>
</evidence>
<feature type="compositionally biased region" description="Basic and acidic residues" evidence="1">
    <location>
        <begin position="494"/>
        <end position="510"/>
    </location>
</feature>
<sequence length="558" mass="63371">MSQSIQSNSSSPSLSPQSSVRTDISDKTLGLADLQANLDSIMSNQDTYVTMPDGTKVEVTPQTVTTSSLVTVAQLTSEDRLALDKTKRIKQEIQIVQLQHGTFKKMDLHSPDLDTLVSLNTNLETTERHFAQYDLLQIFQIIKPLRDSKTGMLTGMIKSEKESKNLFQWYGSLTLDEVKESTEWYCTCAKASWYKSNLSLTAEYLRRHMDVDLCEKVNEEYNKLPASQQGGPTMLHLMISHLLSSTDSLVHALTSKIKSLKLSSYPGEDVGKAVTHLRTLVRCLKKLKRRNAEGHEIDLVPHDLTKQLYDILQTSSCEEFNALFRSMYFTDQQKILSKGVSAWEDPEMVLSVAQTHYHNLCTDGKWTGVDQNKATFPAFTTKKDAVAFLSELHCHNCGGPHLLRHCTKPHDKSRIRKNRKRFEELRTLAEDDSSSDDSSTDSSEDSSTDASKQHSNRRSKWPPRPKRGEPNHATIDGKQYYYHFKSRRWRRISKNRDHTDEDKPDTKEHPSSSTPAPAPVPDSSKLSSTQRRQANLVLSQFQQEFNDAFSVLTEVFHV</sequence>
<feature type="compositionally biased region" description="Acidic residues" evidence="1">
    <location>
        <begin position="430"/>
        <end position="447"/>
    </location>
</feature>
<proteinExistence type="predicted"/>
<dbReference type="Proteomes" id="UP000693970">
    <property type="component" value="Unassembled WGS sequence"/>
</dbReference>
<dbReference type="AlphaFoldDB" id="A0A9K3Q2V9"/>
<name>A0A9K3Q2V9_9STRA</name>
<reference evidence="2" key="2">
    <citation type="submission" date="2021-04" db="EMBL/GenBank/DDBJ databases">
        <authorList>
            <person name="Podell S."/>
        </authorList>
    </citation>
    <scope>NUCLEOTIDE SEQUENCE</scope>
    <source>
        <strain evidence="2">Hildebrandi</strain>
    </source>
</reference>
<feature type="region of interest" description="Disordered" evidence="1">
    <location>
        <begin position="1"/>
        <end position="21"/>
    </location>
</feature>
<comment type="caution">
    <text evidence="2">The sequence shown here is derived from an EMBL/GenBank/DDBJ whole genome shotgun (WGS) entry which is preliminary data.</text>
</comment>
<feature type="region of interest" description="Disordered" evidence="1">
    <location>
        <begin position="426"/>
        <end position="477"/>
    </location>
</feature>
<keyword evidence="3" id="KW-1185">Reference proteome</keyword>
<feature type="compositionally biased region" description="Basic residues" evidence="1">
    <location>
        <begin position="454"/>
        <end position="465"/>
    </location>
</feature>
<evidence type="ECO:0000313" key="2">
    <source>
        <dbReference type="EMBL" id="KAG7368410.1"/>
    </source>
</evidence>
<accession>A0A9K3Q2V9</accession>
<evidence type="ECO:0000313" key="3">
    <source>
        <dbReference type="Proteomes" id="UP000693970"/>
    </source>
</evidence>
<dbReference type="EMBL" id="JAGRRH010000006">
    <property type="protein sequence ID" value="KAG7368410.1"/>
    <property type="molecule type" value="Genomic_DNA"/>
</dbReference>
<organism evidence="2 3">
    <name type="scientific">Nitzschia inconspicua</name>
    <dbReference type="NCBI Taxonomy" id="303405"/>
    <lineage>
        <taxon>Eukaryota</taxon>
        <taxon>Sar</taxon>
        <taxon>Stramenopiles</taxon>
        <taxon>Ochrophyta</taxon>
        <taxon>Bacillariophyta</taxon>
        <taxon>Bacillariophyceae</taxon>
        <taxon>Bacillariophycidae</taxon>
        <taxon>Bacillariales</taxon>
        <taxon>Bacillariaceae</taxon>
        <taxon>Nitzschia</taxon>
    </lineage>
</organism>
<dbReference type="OrthoDB" id="57297at2759"/>